<gene>
    <name evidence="2" type="ORF">CGI_10010208</name>
</gene>
<sequence length="90" mass="10325">MHKFYASAVALLVLCSLLVVEAQIGQSFHGGGGGWRRCPWGYRPRGTCYSEWECGYRGFCYRGNNIGFGRYGTCCVRRWRGGWNDNNNMW</sequence>
<keyword evidence="4" id="KW-1185">Reference proteome</keyword>
<feature type="signal peptide" evidence="1">
    <location>
        <begin position="1"/>
        <end position="22"/>
    </location>
</feature>
<dbReference type="HOGENOM" id="CLU_2442997_0_0_1"/>
<accession>K1P5T7</accession>
<name>K1P5T7_MAGGI</name>
<evidence type="ECO:0000313" key="2">
    <source>
        <dbReference type="EMBL" id="EKC18972.1"/>
    </source>
</evidence>
<proteinExistence type="predicted"/>
<evidence type="ECO:0000313" key="3">
    <source>
        <dbReference type="EnsemblMetazoa" id="G4222.1:cds"/>
    </source>
</evidence>
<keyword evidence="1" id="KW-0732">Signal</keyword>
<organism evidence="2">
    <name type="scientific">Magallana gigas</name>
    <name type="common">Pacific oyster</name>
    <name type="synonym">Crassostrea gigas</name>
    <dbReference type="NCBI Taxonomy" id="29159"/>
    <lineage>
        <taxon>Eukaryota</taxon>
        <taxon>Metazoa</taxon>
        <taxon>Spiralia</taxon>
        <taxon>Lophotrochozoa</taxon>
        <taxon>Mollusca</taxon>
        <taxon>Bivalvia</taxon>
        <taxon>Autobranchia</taxon>
        <taxon>Pteriomorphia</taxon>
        <taxon>Ostreida</taxon>
        <taxon>Ostreoidea</taxon>
        <taxon>Ostreidae</taxon>
        <taxon>Magallana</taxon>
    </lineage>
</organism>
<dbReference type="EMBL" id="JH818458">
    <property type="protein sequence ID" value="EKC18972.1"/>
    <property type="molecule type" value="Genomic_DNA"/>
</dbReference>
<feature type="chain" id="PRO_5042455663" evidence="1">
    <location>
        <begin position="23"/>
        <end position="90"/>
    </location>
</feature>
<evidence type="ECO:0000313" key="4">
    <source>
        <dbReference type="Proteomes" id="UP000005408"/>
    </source>
</evidence>
<dbReference type="Proteomes" id="UP000005408">
    <property type="component" value="Unassembled WGS sequence"/>
</dbReference>
<dbReference type="AlphaFoldDB" id="K1P5T7"/>
<protein>
    <submittedName>
        <fullName evidence="2 3">Uncharacterized protein</fullName>
    </submittedName>
</protein>
<dbReference type="EnsemblMetazoa" id="G4222.1">
    <property type="protein sequence ID" value="G4222.1:cds"/>
    <property type="gene ID" value="G4222"/>
</dbReference>
<evidence type="ECO:0000256" key="1">
    <source>
        <dbReference type="SAM" id="SignalP"/>
    </source>
</evidence>
<reference evidence="2" key="1">
    <citation type="journal article" date="2012" name="Nature">
        <title>The oyster genome reveals stress adaptation and complexity of shell formation.</title>
        <authorList>
            <person name="Zhang G."/>
            <person name="Fang X."/>
            <person name="Guo X."/>
            <person name="Li L."/>
            <person name="Luo R."/>
            <person name="Xu F."/>
            <person name="Yang P."/>
            <person name="Zhang L."/>
            <person name="Wang X."/>
            <person name="Qi H."/>
            <person name="Xiong Z."/>
            <person name="Que H."/>
            <person name="Xie Y."/>
            <person name="Holland P.W."/>
            <person name="Paps J."/>
            <person name="Zhu Y."/>
            <person name="Wu F."/>
            <person name="Chen Y."/>
            <person name="Wang J."/>
            <person name="Peng C."/>
            <person name="Meng J."/>
            <person name="Yang L."/>
            <person name="Liu J."/>
            <person name="Wen B."/>
            <person name="Zhang N."/>
            <person name="Huang Z."/>
            <person name="Zhu Q."/>
            <person name="Feng Y."/>
            <person name="Mount A."/>
            <person name="Hedgecock D."/>
            <person name="Xu Z."/>
            <person name="Liu Y."/>
            <person name="Domazet-Loso T."/>
            <person name="Du Y."/>
            <person name="Sun X."/>
            <person name="Zhang S."/>
            <person name="Liu B."/>
            <person name="Cheng P."/>
            <person name="Jiang X."/>
            <person name="Li J."/>
            <person name="Fan D."/>
            <person name="Wang W."/>
            <person name="Fu W."/>
            <person name="Wang T."/>
            <person name="Wang B."/>
            <person name="Zhang J."/>
            <person name="Peng Z."/>
            <person name="Li Y."/>
            <person name="Li N."/>
            <person name="Wang J."/>
            <person name="Chen M."/>
            <person name="He Y."/>
            <person name="Tan F."/>
            <person name="Song X."/>
            <person name="Zheng Q."/>
            <person name="Huang R."/>
            <person name="Yang H."/>
            <person name="Du X."/>
            <person name="Chen L."/>
            <person name="Yang M."/>
            <person name="Gaffney P.M."/>
            <person name="Wang S."/>
            <person name="Luo L."/>
            <person name="She Z."/>
            <person name="Ming Y."/>
            <person name="Huang W."/>
            <person name="Zhang S."/>
            <person name="Huang B."/>
            <person name="Zhang Y."/>
            <person name="Qu T."/>
            <person name="Ni P."/>
            <person name="Miao G."/>
            <person name="Wang J."/>
            <person name="Wang Q."/>
            <person name="Steinberg C.E."/>
            <person name="Wang H."/>
            <person name="Li N."/>
            <person name="Qian L."/>
            <person name="Zhang G."/>
            <person name="Li Y."/>
            <person name="Yang H."/>
            <person name="Liu X."/>
            <person name="Wang J."/>
            <person name="Yin Y."/>
            <person name="Wang J."/>
        </authorList>
    </citation>
    <scope>NUCLEOTIDE SEQUENCE [LARGE SCALE GENOMIC DNA]</scope>
    <source>
        <strain evidence="2">05x7-T-G4-1.051#20</strain>
    </source>
</reference>
<reference evidence="3" key="2">
    <citation type="submission" date="2022-08" db="UniProtKB">
        <authorList>
            <consortium name="EnsemblMetazoa"/>
        </authorList>
    </citation>
    <scope>IDENTIFICATION</scope>
    <source>
        <strain evidence="3">05x7-T-G4-1.051#20</strain>
    </source>
</reference>